<dbReference type="EMBL" id="HBUF01346491">
    <property type="protein sequence ID" value="CAG6709878.1"/>
    <property type="molecule type" value="Transcribed_RNA"/>
</dbReference>
<feature type="compositionally biased region" description="Basic and acidic residues" evidence="1">
    <location>
        <begin position="45"/>
        <end position="54"/>
    </location>
</feature>
<feature type="compositionally biased region" description="Basic and acidic residues" evidence="1">
    <location>
        <begin position="77"/>
        <end position="126"/>
    </location>
</feature>
<name>A0A8D8XW14_9HEMI</name>
<reference evidence="2" key="1">
    <citation type="submission" date="2021-05" db="EMBL/GenBank/DDBJ databases">
        <authorList>
            <person name="Alioto T."/>
            <person name="Alioto T."/>
            <person name="Gomez Garrido J."/>
        </authorList>
    </citation>
    <scope>NUCLEOTIDE SEQUENCE</scope>
</reference>
<accession>A0A8D8XW14</accession>
<keyword evidence="2" id="KW-0378">Hydrolase</keyword>
<organism evidence="2">
    <name type="scientific">Cacopsylla melanoneura</name>
    <dbReference type="NCBI Taxonomy" id="428564"/>
    <lineage>
        <taxon>Eukaryota</taxon>
        <taxon>Metazoa</taxon>
        <taxon>Ecdysozoa</taxon>
        <taxon>Arthropoda</taxon>
        <taxon>Hexapoda</taxon>
        <taxon>Insecta</taxon>
        <taxon>Pterygota</taxon>
        <taxon>Neoptera</taxon>
        <taxon>Paraneoptera</taxon>
        <taxon>Hemiptera</taxon>
        <taxon>Sternorrhyncha</taxon>
        <taxon>Psylloidea</taxon>
        <taxon>Psyllidae</taxon>
        <taxon>Psyllinae</taxon>
        <taxon>Cacopsylla</taxon>
    </lineage>
</organism>
<feature type="region of interest" description="Disordered" evidence="1">
    <location>
        <begin position="45"/>
        <end position="141"/>
    </location>
</feature>
<evidence type="ECO:0000256" key="1">
    <source>
        <dbReference type="SAM" id="MobiDB-lite"/>
    </source>
</evidence>
<proteinExistence type="predicted"/>
<evidence type="ECO:0000313" key="2">
    <source>
        <dbReference type="EMBL" id="CAG6709878.1"/>
    </source>
</evidence>
<dbReference type="GO" id="GO:0016787">
    <property type="term" value="F:hydrolase activity"/>
    <property type="evidence" value="ECO:0007669"/>
    <property type="project" value="UniProtKB-KW"/>
</dbReference>
<dbReference type="EMBL" id="HBUF01346488">
    <property type="protein sequence ID" value="CAG6709870.1"/>
    <property type="molecule type" value="Transcribed_RNA"/>
</dbReference>
<sequence>MCTLDFPRRLCQLYVHIYVCVLRVRTCQSLGYYFTYRHEKCTFHNGLELDHQPPTREPLLPDMTSSYRRLLGALGENPDRETSATRHKDSETSATRHKDRETSATRPKDTHGDRETSATRHKDRETPALAKPVTTTTTTTS</sequence>
<protein>
    <submittedName>
        <fullName evidence="2">GTP cyclohydrolase 1</fullName>
    </submittedName>
</protein>
<dbReference type="AlphaFoldDB" id="A0A8D8XW14"/>